<feature type="transmembrane region" description="Helical" evidence="1">
    <location>
        <begin position="187"/>
        <end position="209"/>
    </location>
</feature>
<feature type="transmembrane region" description="Helical" evidence="1">
    <location>
        <begin position="243"/>
        <end position="261"/>
    </location>
</feature>
<feature type="transmembrane region" description="Helical" evidence="1">
    <location>
        <begin position="27"/>
        <end position="50"/>
    </location>
</feature>
<dbReference type="Pfam" id="PF20047">
    <property type="entry name" value="DUF6449"/>
    <property type="match status" value="1"/>
</dbReference>
<organism evidence="3 4">
    <name type="scientific">Cytobacillus dafuensis</name>
    <name type="common">Bacillus dafuensis</name>
    <dbReference type="NCBI Taxonomy" id="1742359"/>
    <lineage>
        <taxon>Bacteria</taxon>
        <taxon>Bacillati</taxon>
        <taxon>Bacillota</taxon>
        <taxon>Bacilli</taxon>
        <taxon>Bacillales</taxon>
        <taxon>Bacillaceae</taxon>
        <taxon>Cytobacillus</taxon>
    </lineage>
</organism>
<protein>
    <submittedName>
        <fullName evidence="3">ABC transporter permease</fullName>
    </submittedName>
</protein>
<feature type="transmembrane region" description="Helical" evidence="1">
    <location>
        <begin position="114"/>
        <end position="139"/>
    </location>
</feature>
<reference evidence="4" key="1">
    <citation type="submission" date="2019-08" db="EMBL/GenBank/DDBJ databases">
        <authorList>
            <person name="Zheng X."/>
        </authorList>
    </citation>
    <scope>NUCLEOTIDE SEQUENCE [LARGE SCALE GENOMIC DNA]</scope>
    <source>
        <strain evidence="4">FJAT-25496</strain>
    </source>
</reference>
<accession>A0A5B8Z4Y6</accession>
<feature type="domain" description="DUF6449" evidence="2">
    <location>
        <begin position="426"/>
        <end position="540"/>
    </location>
</feature>
<dbReference type="Proteomes" id="UP000321555">
    <property type="component" value="Chromosome"/>
</dbReference>
<name>A0A5B8Z4Y6_CYTDA</name>
<dbReference type="OrthoDB" id="1706490at2"/>
<keyword evidence="1" id="KW-0812">Transmembrane</keyword>
<sequence length="655" mass="76106">MKWGMLAMQSKISLVNREIWKTLTRSVGWVSIIYFLGQFIAVPLEILMTSSSEEHRKYVYEESLFQFNSGIQVVLNIAIPVLLAVFLFRFLQVRSYSDFMHSLPIRRERIYHQYTLAGCVFLILPNVINAIIIFALYIPLNLADFFTIAEIFKWLGITIMFNLLIYMTGVFVAMITGLSAVQGALTYIILLLPIGLLILLGYNLPFYLYGFPDQYFMANKIESISPLVALTYLGHSPLGTVEIIIYILLIFILYGFSLWVYKRRKLEAVSQALMFPFLKPVFKYGATFCTMLLGGMYFGKMEGGTFWLIAGYLFGAILGYFVAEMVLQKSWRIVIHIKGLIKYAGVMAILVVLFQFDFTQYEKNVPYTSEIERVHFSDSYYLFSDTKSPYYLKEPENIDLVRRLHKEIVSNKNDNKMNGDPAFFAYELKNGKTLVRSYQIDKKEYAHYYKLIHESDEYKRTTNEIFKINVDQIEKITIRPVEPISKKAVIVDPVELKEMISVLKKEIDRSTYEETQNDNGPYSVIEIMQKDDKNISMVWRISYKQFEQWLSQKGLLENARVNASDISKIYIAREEDLDINFARGFSYEEVFDKMEGHPNTLKITDKNKIETILQNASSNIDGSYLVGFYYKEEGTIDIKSFTDKNIPDFVKQYFQ</sequence>
<feature type="transmembrane region" description="Helical" evidence="1">
    <location>
        <begin position="151"/>
        <end position="175"/>
    </location>
</feature>
<keyword evidence="1" id="KW-1133">Transmembrane helix</keyword>
<proteinExistence type="predicted"/>
<evidence type="ECO:0000259" key="2">
    <source>
        <dbReference type="Pfam" id="PF20047"/>
    </source>
</evidence>
<evidence type="ECO:0000313" key="3">
    <source>
        <dbReference type="EMBL" id="QED48182.1"/>
    </source>
</evidence>
<evidence type="ECO:0000313" key="4">
    <source>
        <dbReference type="Proteomes" id="UP000321555"/>
    </source>
</evidence>
<feature type="transmembrane region" description="Helical" evidence="1">
    <location>
        <begin position="70"/>
        <end position="93"/>
    </location>
</feature>
<dbReference type="KEGG" id="bda:FSZ17_13575"/>
<dbReference type="STRING" id="1742359.GCA_001439625_01783"/>
<evidence type="ECO:0000256" key="1">
    <source>
        <dbReference type="SAM" id="Phobius"/>
    </source>
</evidence>
<dbReference type="AlphaFoldDB" id="A0A5B8Z4Y6"/>
<feature type="transmembrane region" description="Helical" evidence="1">
    <location>
        <begin position="339"/>
        <end position="356"/>
    </location>
</feature>
<keyword evidence="4" id="KW-1185">Reference proteome</keyword>
<dbReference type="EMBL" id="CP042593">
    <property type="protein sequence ID" value="QED48182.1"/>
    <property type="molecule type" value="Genomic_DNA"/>
</dbReference>
<dbReference type="InterPro" id="IPR045611">
    <property type="entry name" value="DUF6449"/>
</dbReference>
<keyword evidence="1" id="KW-0472">Membrane</keyword>
<gene>
    <name evidence="3" type="ORF">FSZ17_13575</name>
</gene>
<feature type="transmembrane region" description="Helical" evidence="1">
    <location>
        <begin position="305"/>
        <end position="327"/>
    </location>
</feature>
<feature type="transmembrane region" description="Helical" evidence="1">
    <location>
        <begin position="281"/>
        <end position="299"/>
    </location>
</feature>